<accession>A0ACC0YX76</accession>
<proteinExistence type="predicted"/>
<keyword evidence="2" id="KW-1185">Reference proteome</keyword>
<name>A0ACC0YX76_9ROSI</name>
<dbReference type="Proteomes" id="UP001163603">
    <property type="component" value="Chromosome 4"/>
</dbReference>
<evidence type="ECO:0000313" key="1">
    <source>
        <dbReference type="EMBL" id="KAJ0043344.1"/>
    </source>
</evidence>
<organism evidence="1 2">
    <name type="scientific">Pistacia integerrima</name>
    <dbReference type="NCBI Taxonomy" id="434235"/>
    <lineage>
        <taxon>Eukaryota</taxon>
        <taxon>Viridiplantae</taxon>
        <taxon>Streptophyta</taxon>
        <taxon>Embryophyta</taxon>
        <taxon>Tracheophyta</taxon>
        <taxon>Spermatophyta</taxon>
        <taxon>Magnoliopsida</taxon>
        <taxon>eudicotyledons</taxon>
        <taxon>Gunneridae</taxon>
        <taxon>Pentapetalae</taxon>
        <taxon>rosids</taxon>
        <taxon>malvids</taxon>
        <taxon>Sapindales</taxon>
        <taxon>Anacardiaceae</taxon>
        <taxon>Pistacia</taxon>
    </lineage>
</organism>
<dbReference type="EMBL" id="CM047739">
    <property type="protein sequence ID" value="KAJ0043344.1"/>
    <property type="molecule type" value="Genomic_DNA"/>
</dbReference>
<protein>
    <submittedName>
        <fullName evidence="1">Uncharacterized protein</fullName>
    </submittedName>
</protein>
<evidence type="ECO:0000313" key="2">
    <source>
        <dbReference type="Proteomes" id="UP001163603"/>
    </source>
</evidence>
<comment type="caution">
    <text evidence="1">The sequence shown here is derived from an EMBL/GenBank/DDBJ whole genome shotgun (WGS) entry which is preliminary data.</text>
</comment>
<gene>
    <name evidence="1" type="ORF">Pint_18813</name>
</gene>
<sequence>MVVVSQASSLPLPNPSLPSSPPHITSLLYEPNSLSLALMHSDSSISLYPSLSIPSLSSLPSTPQFLIPPPSSSSTFLLLNPNPNPRVVFIVGGPHKSGAQVLLRFYVLQKNNLYGKAQVFCSQKGVCFDHKLGVLLDVKHGVSFKLVGSVNFFAMYSFSSSKIWVFGVKLMDDDDELKLKFMRCAVIECCKPIWSMSLSSGFMILGEENGVRAFNLRNLVKEKMKRVKNFKGSGLPNGIIGDVAFGGSNQEVACNGYVDGRSDKHCFSVKQRSVKCRQDSSEGVAYFVAFRSKKAEGLNSTTTAFMSLKAISIQAVSANKFLILDSAGDLHILHLSNSVAGSNIIGHMRRLPHFMNVLKLAVLPDISLRTQTIWITDGQHSVHVMAASDADITVGENGRNEIEEKLMQISVIEAIFVGEKIQDIVPLAANGVLILGQGNLYAYANS</sequence>
<reference evidence="2" key="1">
    <citation type="journal article" date="2023" name="G3 (Bethesda)">
        <title>Genome assembly and association tests identify interacting loci associated with vigor, precocity, and sex in interspecific pistachio rootstocks.</title>
        <authorList>
            <person name="Palmer W."/>
            <person name="Jacygrad E."/>
            <person name="Sagayaradj S."/>
            <person name="Cavanaugh K."/>
            <person name="Han R."/>
            <person name="Bertier L."/>
            <person name="Beede B."/>
            <person name="Kafkas S."/>
            <person name="Golino D."/>
            <person name="Preece J."/>
            <person name="Michelmore R."/>
        </authorList>
    </citation>
    <scope>NUCLEOTIDE SEQUENCE [LARGE SCALE GENOMIC DNA]</scope>
</reference>